<organism evidence="8 9">
    <name type="scientific">Janibacter alkaliphilus</name>
    <dbReference type="NCBI Taxonomy" id="1069963"/>
    <lineage>
        <taxon>Bacteria</taxon>
        <taxon>Bacillati</taxon>
        <taxon>Actinomycetota</taxon>
        <taxon>Actinomycetes</taxon>
        <taxon>Micrococcales</taxon>
        <taxon>Intrasporangiaceae</taxon>
        <taxon>Janibacter</taxon>
    </lineage>
</organism>
<feature type="transmembrane region" description="Helical" evidence="7">
    <location>
        <begin position="101"/>
        <end position="119"/>
    </location>
</feature>
<proteinExistence type="predicted"/>
<feature type="transmembrane region" description="Helical" evidence="7">
    <location>
        <begin position="258"/>
        <end position="282"/>
    </location>
</feature>
<evidence type="ECO:0000256" key="7">
    <source>
        <dbReference type="SAM" id="Phobius"/>
    </source>
</evidence>
<accession>A0A852X9Q2</accession>
<dbReference type="InterPro" id="IPR050833">
    <property type="entry name" value="Poly_Biosynth_Transport"/>
</dbReference>
<feature type="transmembrane region" description="Helical" evidence="7">
    <location>
        <begin position="393"/>
        <end position="412"/>
    </location>
</feature>
<dbReference type="PANTHER" id="PTHR30250">
    <property type="entry name" value="PST FAMILY PREDICTED COLANIC ACID TRANSPORTER"/>
    <property type="match status" value="1"/>
</dbReference>
<feature type="transmembrane region" description="Helical" evidence="7">
    <location>
        <begin position="21"/>
        <end position="47"/>
    </location>
</feature>
<name>A0A852X9Q2_9MICO</name>
<evidence type="ECO:0000256" key="2">
    <source>
        <dbReference type="ARBA" id="ARBA00022475"/>
    </source>
</evidence>
<evidence type="ECO:0000256" key="4">
    <source>
        <dbReference type="ARBA" id="ARBA00022989"/>
    </source>
</evidence>
<sequence>MTIATPSACPKDPMPLSPRRALPAAAAVLGISMGLANLLSYVFVVFVSSALGPADFGGFSALNTYGVLLAMPAGAFQVVVAARQTDAARAAGRALTGVRSALLVGSGLAVVTIALAPVLRDVLRLDSAWSVVWLALMVPPMTVTGALQGVLLGRERYGRLSGIYLVTGGTRLVAAVLAVVAGLSVAQIFAATFVASVVSVLAALGVTRGLLGQGPRAEHPAELLTGLVKSNVALAGLTALSSLDVVLARARLDDHDSGAYALAALFGRVVFWGTQFLALTIVPTLADRRRATVVRSTLHRAALTVVVLGGLVALVCALVPGLLVRLTGGSAFADAEPLLVWCALCGTLWAVVQVWLFAEMSRGGHVLTVVVWVAAGVQALLVLTWLGDSPYEVVAAVGGTAGVVALIGLMLVPAKEPAPSPGSAETMEALDLTHD</sequence>
<feature type="transmembrane region" description="Helical" evidence="7">
    <location>
        <begin position="131"/>
        <end position="151"/>
    </location>
</feature>
<evidence type="ECO:0000256" key="5">
    <source>
        <dbReference type="ARBA" id="ARBA00023136"/>
    </source>
</evidence>
<dbReference type="RefSeq" id="WP_179463469.1">
    <property type="nucleotide sequence ID" value="NZ_JACBZX010000001.1"/>
</dbReference>
<protein>
    <submittedName>
        <fullName evidence="8">O-antigen/teichoic acid export membrane protein</fullName>
    </submittedName>
</protein>
<comment type="caution">
    <text evidence="8">The sequence shown here is derived from an EMBL/GenBank/DDBJ whole genome shotgun (WGS) entry which is preliminary data.</text>
</comment>
<dbReference type="AlphaFoldDB" id="A0A852X9Q2"/>
<evidence type="ECO:0000313" key="9">
    <source>
        <dbReference type="Proteomes" id="UP000592181"/>
    </source>
</evidence>
<evidence type="ECO:0000256" key="1">
    <source>
        <dbReference type="ARBA" id="ARBA00004651"/>
    </source>
</evidence>
<evidence type="ECO:0000256" key="6">
    <source>
        <dbReference type="SAM" id="MobiDB-lite"/>
    </source>
</evidence>
<keyword evidence="4 7" id="KW-1133">Transmembrane helix</keyword>
<keyword evidence="9" id="KW-1185">Reference proteome</keyword>
<feature type="region of interest" description="Disordered" evidence="6">
    <location>
        <begin position="416"/>
        <end position="435"/>
    </location>
</feature>
<feature type="transmembrane region" description="Helical" evidence="7">
    <location>
        <begin position="59"/>
        <end position="80"/>
    </location>
</feature>
<feature type="transmembrane region" description="Helical" evidence="7">
    <location>
        <begin position="163"/>
        <end position="182"/>
    </location>
</feature>
<feature type="transmembrane region" description="Helical" evidence="7">
    <location>
        <begin position="188"/>
        <end position="211"/>
    </location>
</feature>
<evidence type="ECO:0000256" key="3">
    <source>
        <dbReference type="ARBA" id="ARBA00022692"/>
    </source>
</evidence>
<feature type="transmembrane region" description="Helical" evidence="7">
    <location>
        <begin position="338"/>
        <end position="358"/>
    </location>
</feature>
<gene>
    <name evidence="8" type="ORF">BJY28_002709</name>
</gene>
<dbReference type="PANTHER" id="PTHR30250:SF11">
    <property type="entry name" value="O-ANTIGEN TRANSPORTER-RELATED"/>
    <property type="match status" value="1"/>
</dbReference>
<keyword evidence="5 7" id="KW-0472">Membrane</keyword>
<dbReference type="GO" id="GO:0005886">
    <property type="term" value="C:plasma membrane"/>
    <property type="evidence" value="ECO:0007669"/>
    <property type="project" value="UniProtKB-SubCell"/>
</dbReference>
<reference evidence="8 9" key="1">
    <citation type="submission" date="2020-07" db="EMBL/GenBank/DDBJ databases">
        <title>Sequencing the genomes of 1000 actinobacteria strains.</title>
        <authorList>
            <person name="Klenk H.-P."/>
        </authorList>
    </citation>
    <scope>NUCLEOTIDE SEQUENCE [LARGE SCALE GENOMIC DNA]</scope>
    <source>
        <strain evidence="8 9">DSM 24723</strain>
    </source>
</reference>
<feature type="transmembrane region" description="Helical" evidence="7">
    <location>
        <begin position="365"/>
        <end position="387"/>
    </location>
</feature>
<evidence type="ECO:0000313" key="8">
    <source>
        <dbReference type="EMBL" id="NYG38240.1"/>
    </source>
</evidence>
<dbReference type="Proteomes" id="UP000592181">
    <property type="component" value="Unassembled WGS sequence"/>
</dbReference>
<keyword evidence="2" id="KW-1003">Cell membrane</keyword>
<feature type="transmembrane region" description="Helical" evidence="7">
    <location>
        <begin position="232"/>
        <end position="252"/>
    </location>
</feature>
<keyword evidence="3 7" id="KW-0812">Transmembrane</keyword>
<dbReference type="EMBL" id="JACBZX010000001">
    <property type="protein sequence ID" value="NYG38240.1"/>
    <property type="molecule type" value="Genomic_DNA"/>
</dbReference>
<comment type="subcellular location">
    <subcellularLocation>
        <location evidence="1">Cell membrane</location>
        <topology evidence="1">Multi-pass membrane protein</topology>
    </subcellularLocation>
</comment>
<feature type="transmembrane region" description="Helical" evidence="7">
    <location>
        <begin position="303"/>
        <end position="326"/>
    </location>
</feature>